<feature type="compositionally biased region" description="Basic and acidic residues" evidence="1">
    <location>
        <begin position="1"/>
        <end position="22"/>
    </location>
</feature>
<reference evidence="2 3" key="1">
    <citation type="submission" date="2019-03" db="EMBL/GenBank/DDBJ databases">
        <title>First draft genome of Liparis tanakae, snailfish: a comprehensive survey of snailfish specific genes.</title>
        <authorList>
            <person name="Kim W."/>
            <person name="Song I."/>
            <person name="Jeong J.-H."/>
            <person name="Kim D."/>
            <person name="Kim S."/>
            <person name="Ryu S."/>
            <person name="Song J.Y."/>
            <person name="Lee S.K."/>
        </authorList>
    </citation>
    <scope>NUCLEOTIDE SEQUENCE [LARGE SCALE GENOMIC DNA]</scope>
    <source>
        <tissue evidence="2">Muscle</tissue>
    </source>
</reference>
<protein>
    <submittedName>
        <fullName evidence="2">Uncharacterized protein</fullName>
    </submittedName>
</protein>
<accession>A0A4Z2HD15</accession>
<evidence type="ECO:0000313" key="3">
    <source>
        <dbReference type="Proteomes" id="UP000314294"/>
    </source>
</evidence>
<name>A0A4Z2HD15_9TELE</name>
<dbReference type="EMBL" id="SRLO01000288">
    <property type="protein sequence ID" value="TNN62672.1"/>
    <property type="molecule type" value="Genomic_DNA"/>
</dbReference>
<comment type="caution">
    <text evidence="2">The sequence shown here is derived from an EMBL/GenBank/DDBJ whole genome shotgun (WGS) entry which is preliminary data.</text>
</comment>
<sequence length="75" mass="8286">MADHLSLEEDLAVREKPKDGKERRGRSLGSLNNCKADRYFKRIGATGESYFQKDTSRAGVRIVASDVAQFPASPS</sequence>
<feature type="region of interest" description="Disordered" evidence="1">
    <location>
        <begin position="1"/>
        <end position="30"/>
    </location>
</feature>
<dbReference type="Proteomes" id="UP000314294">
    <property type="component" value="Unassembled WGS sequence"/>
</dbReference>
<organism evidence="2 3">
    <name type="scientific">Liparis tanakae</name>
    <name type="common">Tanaka's snailfish</name>
    <dbReference type="NCBI Taxonomy" id="230148"/>
    <lineage>
        <taxon>Eukaryota</taxon>
        <taxon>Metazoa</taxon>
        <taxon>Chordata</taxon>
        <taxon>Craniata</taxon>
        <taxon>Vertebrata</taxon>
        <taxon>Euteleostomi</taxon>
        <taxon>Actinopterygii</taxon>
        <taxon>Neopterygii</taxon>
        <taxon>Teleostei</taxon>
        <taxon>Neoteleostei</taxon>
        <taxon>Acanthomorphata</taxon>
        <taxon>Eupercaria</taxon>
        <taxon>Perciformes</taxon>
        <taxon>Cottioidei</taxon>
        <taxon>Cottales</taxon>
        <taxon>Liparidae</taxon>
        <taxon>Liparis</taxon>
    </lineage>
</organism>
<gene>
    <name evidence="2" type="ORF">EYF80_027113</name>
</gene>
<proteinExistence type="predicted"/>
<keyword evidence="3" id="KW-1185">Reference proteome</keyword>
<dbReference type="AlphaFoldDB" id="A0A4Z2HD15"/>
<evidence type="ECO:0000256" key="1">
    <source>
        <dbReference type="SAM" id="MobiDB-lite"/>
    </source>
</evidence>
<evidence type="ECO:0000313" key="2">
    <source>
        <dbReference type="EMBL" id="TNN62672.1"/>
    </source>
</evidence>